<dbReference type="GO" id="GO:0007034">
    <property type="term" value="P:vacuolar transport"/>
    <property type="evidence" value="ECO:0007669"/>
    <property type="project" value="InterPro"/>
</dbReference>
<protein>
    <submittedName>
        <fullName evidence="3">Charged multivesicular body protein 3-like</fullName>
    </submittedName>
</protein>
<sequence length="159" mass="17889">MLAKEIIQSRRAVTRIYTCKAHMNSVQCQMKGQLATLRVAGALSQSTEVMQAMQQLVKLPEISKTMQEMSREMMKAGIIEEMLEDTMDVLEPEDIEEEVEEEVEKILWEVTAGAIGKAPAAVHDELPTAEGATALPQQLEDEQEEDLEEMRTRLEALRS</sequence>
<evidence type="ECO:0000313" key="3">
    <source>
        <dbReference type="EMBL" id="LAC22510.1"/>
    </source>
</evidence>
<feature type="compositionally biased region" description="Basic and acidic residues" evidence="2">
    <location>
        <begin position="149"/>
        <end position="159"/>
    </location>
</feature>
<comment type="similarity">
    <text evidence="1">Belongs to the SNF7 family.</text>
</comment>
<dbReference type="Gene3D" id="6.10.140.1230">
    <property type="match status" value="1"/>
</dbReference>
<reference evidence="3" key="1">
    <citation type="submission" date="2017-11" db="EMBL/GenBank/DDBJ databases">
        <title>The sensing device of the deep-sea amphipod.</title>
        <authorList>
            <person name="Kobayashi H."/>
            <person name="Nagahama T."/>
            <person name="Arai W."/>
            <person name="Sasagawa Y."/>
            <person name="Umeda M."/>
            <person name="Hayashi T."/>
            <person name="Nikaido I."/>
            <person name="Watanabe H."/>
            <person name="Oguri K."/>
            <person name="Kitazato H."/>
            <person name="Fujioka K."/>
            <person name="Kido Y."/>
            <person name="Takami H."/>
        </authorList>
    </citation>
    <scope>NUCLEOTIDE SEQUENCE</scope>
    <source>
        <tissue evidence="3">Whole body</tissue>
    </source>
</reference>
<dbReference type="EMBL" id="IACT01003262">
    <property type="protein sequence ID" value="LAC22510.1"/>
    <property type="molecule type" value="mRNA"/>
</dbReference>
<evidence type="ECO:0000256" key="2">
    <source>
        <dbReference type="SAM" id="MobiDB-lite"/>
    </source>
</evidence>
<feature type="compositionally biased region" description="Acidic residues" evidence="2">
    <location>
        <begin position="139"/>
        <end position="148"/>
    </location>
</feature>
<name>A0A6A7FW21_9CRUS</name>
<accession>A0A6A7FW21</accession>
<dbReference type="InterPro" id="IPR005024">
    <property type="entry name" value="Snf7_fam"/>
</dbReference>
<dbReference type="AlphaFoldDB" id="A0A6A7FW21"/>
<evidence type="ECO:0000256" key="1">
    <source>
        <dbReference type="ARBA" id="ARBA00006190"/>
    </source>
</evidence>
<dbReference type="PANTHER" id="PTHR10476">
    <property type="entry name" value="CHARGED MULTIVESICULAR BODY PROTEIN"/>
    <property type="match status" value="1"/>
</dbReference>
<proteinExistence type="evidence at transcript level"/>
<feature type="region of interest" description="Disordered" evidence="2">
    <location>
        <begin position="121"/>
        <end position="159"/>
    </location>
</feature>
<dbReference type="Pfam" id="PF03357">
    <property type="entry name" value="Snf7"/>
    <property type="match status" value="1"/>
</dbReference>
<organism evidence="3">
    <name type="scientific">Hirondellea gigas</name>
    <dbReference type="NCBI Taxonomy" id="1518452"/>
    <lineage>
        <taxon>Eukaryota</taxon>
        <taxon>Metazoa</taxon>
        <taxon>Ecdysozoa</taxon>
        <taxon>Arthropoda</taxon>
        <taxon>Crustacea</taxon>
        <taxon>Multicrustacea</taxon>
        <taxon>Malacostraca</taxon>
        <taxon>Eumalacostraca</taxon>
        <taxon>Peracarida</taxon>
        <taxon>Amphipoda</taxon>
        <taxon>Amphilochidea</taxon>
        <taxon>Lysianassida</taxon>
        <taxon>Lysianassidira</taxon>
        <taxon>Lysianassoidea</taxon>
        <taxon>Lysianassidae</taxon>
        <taxon>Hirondellea</taxon>
    </lineage>
</organism>